<feature type="region of interest" description="Disordered" evidence="5">
    <location>
        <begin position="261"/>
        <end position="303"/>
    </location>
</feature>
<comment type="similarity">
    <text evidence="1">Belongs to the TRAFAC class TrmE-Era-EngA-EngB-Septin-like GTPase superfamily. AIG1/Toc34/Toc159-like paraseptin GTPase family. IAN subfamily.</text>
</comment>
<keyword evidence="2" id="KW-0547">Nucleotide-binding</keyword>
<evidence type="ECO:0000256" key="2">
    <source>
        <dbReference type="ARBA" id="ARBA00022741"/>
    </source>
</evidence>
<reference evidence="7" key="1">
    <citation type="submission" date="2021-02" db="EMBL/GenBank/DDBJ databases">
        <authorList>
            <person name="Nowell W R."/>
        </authorList>
    </citation>
    <scope>NUCLEOTIDE SEQUENCE</scope>
</reference>
<dbReference type="PANTHER" id="PTHR10903:SF184">
    <property type="entry name" value="GTP-BINDING PROTEIN A"/>
    <property type="match status" value="1"/>
</dbReference>
<organism evidence="7 8">
    <name type="scientific">Rotaria socialis</name>
    <dbReference type="NCBI Taxonomy" id="392032"/>
    <lineage>
        <taxon>Eukaryota</taxon>
        <taxon>Metazoa</taxon>
        <taxon>Spiralia</taxon>
        <taxon>Gnathifera</taxon>
        <taxon>Rotifera</taxon>
        <taxon>Eurotatoria</taxon>
        <taxon>Bdelloidea</taxon>
        <taxon>Philodinida</taxon>
        <taxon>Philodinidae</taxon>
        <taxon>Rotaria</taxon>
    </lineage>
</organism>
<evidence type="ECO:0000256" key="1">
    <source>
        <dbReference type="ARBA" id="ARBA00008535"/>
    </source>
</evidence>
<evidence type="ECO:0000259" key="6">
    <source>
        <dbReference type="Pfam" id="PF04548"/>
    </source>
</evidence>
<feature type="non-terminal residue" evidence="7">
    <location>
        <position position="1"/>
    </location>
</feature>
<sequence>MATTGIIILGNSGAGKSFLANVILGEEAFKHETRMNACTLTTEYRAARIGDKQYAVYNIPGLIEADQDRINLNIREIDAAFIGHPTAVIVFVLGVGNGGRIGNEDIVAFNAINKAYRFDEKSIIFVINQLDKDKVNDYKSSAKEKLNKLLNLTVRHLCVVPKIGASSSNEKKAIQSELLAAIKLVPAKMHKKEQDITLLLTELSGLKNQIVELQKKFEDEKAKDRLKLQQKEHQLQLERKEHQLELEREKTRRMMETMHIRDSSTSVYGPGFAPTPCEPRPSYAPPVFDISRFPTGSRPLKAD</sequence>
<evidence type="ECO:0000256" key="4">
    <source>
        <dbReference type="SAM" id="Coils"/>
    </source>
</evidence>
<feature type="domain" description="AIG1-type G" evidence="6">
    <location>
        <begin position="6"/>
        <end position="190"/>
    </location>
</feature>
<dbReference type="SUPFAM" id="SSF52540">
    <property type="entry name" value="P-loop containing nucleoside triphosphate hydrolases"/>
    <property type="match status" value="1"/>
</dbReference>
<accession>A0A817X7T1</accession>
<gene>
    <name evidence="7" type="ORF">LUA448_LOCUS14243</name>
</gene>
<dbReference type="GO" id="GO:0005525">
    <property type="term" value="F:GTP binding"/>
    <property type="evidence" value="ECO:0007669"/>
    <property type="project" value="UniProtKB-KW"/>
</dbReference>
<keyword evidence="4" id="KW-0175">Coiled coil</keyword>
<comment type="caution">
    <text evidence="7">The sequence shown here is derived from an EMBL/GenBank/DDBJ whole genome shotgun (WGS) entry which is preliminary data.</text>
</comment>
<dbReference type="Proteomes" id="UP000663833">
    <property type="component" value="Unassembled WGS sequence"/>
</dbReference>
<evidence type="ECO:0000313" key="7">
    <source>
        <dbReference type="EMBL" id="CAF3364294.1"/>
    </source>
</evidence>
<name>A0A817X7T1_9BILA</name>
<dbReference type="PANTHER" id="PTHR10903">
    <property type="entry name" value="GTPASE, IMAP FAMILY MEMBER-RELATED"/>
    <property type="match status" value="1"/>
</dbReference>
<dbReference type="InterPro" id="IPR027417">
    <property type="entry name" value="P-loop_NTPase"/>
</dbReference>
<dbReference type="Gene3D" id="3.40.50.300">
    <property type="entry name" value="P-loop containing nucleotide triphosphate hydrolases"/>
    <property type="match status" value="1"/>
</dbReference>
<dbReference type="InterPro" id="IPR045058">
    <property type="entry name" value="GIMA/IAN/Toc"/>
</dbReference>
<dbReference type="InterPro" id="IPR006703">
    <property type="entry name" value="G_AIG1"/>
</dbReference>
<feature type="coiled-coil region" evidence="4">
    <location>
        <begin position="196"/>
        <end position="252"/>
    </location>
</feature>
<keyword evidence="3" id="KW-0342">GTP-binding</keyword>
<evidence type="ECO:0000256" key="3">
    <source>
        <dbReference type="ARBA" id="ARBA00023134"/>
    </source>
</evidence>
<dbReference type="Pfam" id="PF04548">
    <property type="entry name" value="AIG1"/>
    <property type="match status" value="1"/>
</dbReference>
<evidence type="ECO:0000313" key="8">
    <source>
        <dbReference type="Proteomes" id="UP000663833"/>
    </source>
</evidence>
<evidence type="ECO:0000256" key="5">
    <source>
        <dbReference type="SAM" id="MobiDB-lite"/>
    </source>
</evidence>
<dbReference type="AlphaFoldDB" id="A0A817X7T1"/>
<proteinExistence type="inferred from homology"/>
<dbReference type="EMBL" id="CAJNYD010001784">
    <property type="protein sequence ID" value="CAF3364294.1"/>
    <property type="molecule type" value="Genomic_DNA"/>
</dbReference>
<protein>
    <recommendedName>
        <fullName evidence="6">AIG1-type G domain-containing protein</fullName>
    </recommendedName>
</protein>